<comment type="caution">
    <text evidence="3">The sequence shown here is derived from an EMBL/GenBank/DDBJ whole genome shotgun (WGS) entry which is preliminary data.</text>
</comment>
<dbReference type="EMBL" id="JBHSBL010000018">
    <property type="protein sequence ID" value="MFC4068102.1"/>
    <property type="molecule type" value="Genomic_DNA"/>
</dbReference>
<evidence type="ECO:0000256" key="1">
    <source>
        <dbReference type="SAM" id="MobiDB-lite"/>
    </source>
</evidence>
<evidence type="ECO:0000259" key="2">
    <source>
        <dbReference type="Pfam" id="PF01370"/>
    </source>
</evidence>
<dbReference type="InterPro" id="IPR051783">
    <property type="entry name" value="NAD(P)-dependent_oxidoreduct"/>
</dbReference>
<organism evidence="3 4">
    <name type="scientific">Actinoplanes subglobosus</name>
    <dbReference type="NCBI Taxonomy" id="1547892"/>
    <lineage>
        <taxon>Bacteria</taxon>
        <taxon>Bacillati</taxon>
        <taxon>Actinomycetota</taxon>
        <taxon>Actinomycetes</taxon>
        <taxon>Micromonosporales</taxon>
        <taxon>Micromonosporaceae</taxon>
        <taxon>Actinoplanes</taxon>
    </lineage>
</organism>
<dbReference type="Proteomes" id="UP001595867">
    <property type="component" value="Unassembled WGS sequence"/>
</dbReference>
<gene>
    <name evidence="3" type="ORF">ACFO0C_24485</name>
</gene>
<dbReference type="InterPro" id="IPR001509">
    <property type="entry name" value="Epimerase_deHydtase"/>
</dbReference>
<accession>A0ABV8IV41</accession>
<proteinExistence type="predicted"/>
<sequence length="355" mass="38362">MRVVIVGASGNAGTALLRRLRAEPDLDLTGVCRRPPTPAGPYADVTWHPVDIGSDDATDRLAEIFSGADAIVHLAWQIQPSHDQRRLYRTNVLGSRAVFRAAIRAGVPTLVHASSVGVYAPGPKRAFVRETWLRTGITESSYSRHKALVERMLDEIESDHPTLRIVRLRPGLIFQRDAGAEITRYFAGPLLPTSLLRFGRIPVVPRHPGLRLQAVHADDVADAYLRVLRADVRGAFNLAAGPVLDADIIGRAFHGVPLSVPGLLLEGAAALTWQLRLQPVDRGWVRLALKSPLMSCDRAAADLGWRPETDAVSAFRELLTGIADSAGTDSPPLTNDPGLPGRPGGLLRGRLPGNP</sequence>
<dbReference type="RefSeq" id="WP_378068978.1">
    <property type="nucleotide sequence ID" value="NZ_JBHSBL010000018.1"/>
</dbReference>
<dbReference type="PANTHER" id="PTHR48079:SF6">
    <property type="entry name" value="NAD(P)-BINDING DOMAIN-CONTAINING PROTEIN-RELATED"/>
    <property type="match status" value="1"/>
</dbReference>
<protein>
    <submittedName>
        <fullName evidence="3">NAD-dependent epimerase/dehydratase family protein</fullName>
    </submittedName>
</protein>
<feature type="domain" description="NAD-dependent epimerase/dehydratase" evidence="2">
    <location>
        <begin position="3"/>
        <end position="238"/>
    </location>
</feature>
<feature type="region of interest" description="Disordered" evidence="1">
    <location>
        <begin position="324"/>
        <end position="355"/>
    </location>
</feature>
<evidence type="ECO:0000313" key="4">
    <source>
        <dbReference type="Proteomes" id="UP001595867"/>
    </source>
</evidence>
<name>A0ABV8IV41_9ACTN</name>
<dbReference type="Gene3D" id="3.40.50.720">
    <property type="entry name" value="NAD(P)-binding Rossmann-like Domain"/>
    <property type="match status" value="1"/>
</dbReference>
<dbReference type="Pfam" id="PF01370">
    <property type="entry name" value="Epimerase"/>
    <property type="match status" value="1"/>
</dbReference>
<evidence type="ECO:0000313" key="3">
    <source>
        <dbReference type="EMBL" id="MFC4068102.1"/>
    </source>
</evidence>
<dbReference type="InterPro" id="IPR036291">
    <property type="entry name" value="NAD(P)-bd_dom_sf"/>
</dbReference>
<dbReference type="SUPFAM" id="SSF51735">
    <property type="entry name" value="NAD(P)-binding Rossmann-fold domains"/>
    <property type="match status" value="1"/>
</dbReference>
<keyword evidence="4" id="KW-1185">Reference proteome</keyword>
<dbReference type="PANTHER" id="PTHR48079">
    <property type="entry name" value="PROTEIN YEEZ"/>
    <property type="match status" value="1"/>
</dbReference>
<reference evidence="4" key="1">
    <citation type="journal article" date="2019" name="Int. J. Syst. Evol. Microbiol.">
        <title>The Global Catalogue of Microorganisms (GCM) 10K type strain sequencing project: providing services to taxonomists for standard genome sequencing and annotation.</title>
        <authorList>
            <consortium name="The Broad Institute Genomics Platform"/>
            <consortium name="The Broad Institute Genome Sequencing Center for Infectious Disease"/>
            <person name="Wu L."/>
            <person name="Ma J."/>
        </authorList>
    </citation>
    <scope>NUCLEOTIDE SEQUENCE [LARGE SCALE GENOMIC DNA]</scope>
    <source>
        <strain evidence="4">TBRC 5832</strain>
    </source>
</reference>